<evidence type="ECO:0000313" key="8">
    <source>
        <dbReference type="Proteomes" id="UP000757232"/>
    </source>
</evidence>
<dbReference type="Gene3D" id="1.20.5.500">
    <property type="entry name" value="Single helix bin"/>
    <property type="match status" value="1"/>
</dbReference>
<gene>
    <name evidence="7" type="ORF">A7U60_g4954</name>
</gene>
<comment type="caution">
    <text evidence="7">The sequence shown here is derived from an EMBL/GenBank/DDBJ whole genome shotgun (WGS) entry which is preliminary data.</text>
</comment>
<comment type="similarity">
    <text evidence="2 4">Belongs to the ATPase inhibitor family.</text>
</comment>
<evidence type="ECO:0000256" key="2">
    <source>
        <dbReference type="ARBA" id="ARBA00010901"/>
    </source>
</evidence>
<organism evidence="7 8">
    <name type="scientific">Sanghuangporus baumii</name>
    <name type="common">Phellinus baumii</name>
    <dbReference type="NCBI Taxonomy" id="108892"/>
    <lineage>
        <taxon>Eukaryota</taxon>
        <taxon>Fungi</taxon>
        <taxon>Dikarya</taxon>
        <taxon>Basidiomycota</taxon>
        <taxon>Agaricomycotina</taxon>
        <taxon>Agaricomycetes</taxon>
        <taxon>Hymenochaetales</taxon>
        <taxon>Hymenochaetaceae</taxon>
        <taxon>Sanghuangporus</taxon>
    </lineage>
</organism>
<dbReference type="InterPro" id="IPR007648">
    <property type="entry name" value="ATPase_inhibitor_mt"/>
</dbReference>
<name>A0A9Q5HY01_SANBA</name>
<accession>A0A9Q5HY01</accession>
<keyword evidence="8" id="KW-1185">Reference proteome</keyword>
<dbReference type="AlphaFoldDB" id="A0A9Q5HY01"/>
<dbReference type="Proteomes" id="UP000757232">
    <property type="component" value="Unassembled WGS sequence"/>
</dbReference>
<evidence type="ECO:0000256" key="3">
    <source>
        <dbReference type="ARBA" id="ARBA00023128"/>
    </source>
</evidence>
<comment type="subcellular location">
    <subcellularLocation>
        <location evidence="1">Mitochondrion</location>
    </subcellularLocation>
</comment>
<evidence type="ECO:0000256" key="5">
    <source>
        <dbReference type="SAM" id="Coils"/>
    </source>
</evidence>
<feature type="region of interest" description="Disordered" evidence="6">
    <location>
        <begin position="1"/>
        <end position="23"/>
    </location>
</feature>
<reference evidence="7" key="1">
    <citation type="submission" date="2016-06" db="EMBL/GenBank/DDBJ databases">
        <title>Draft Genome sequence of the fungus Inonotus baumii.</title>
        <authorList>
            <person name="Zhu H."/>
            <person name="Lin W."/>
        </authorList>
    </citation>
    <scope>NUCLEOTIDE SEQUENCE</scope>
    <source>
        <strain evidence="7">821</strain>
    </source>
</reference>
<dbReference type="GO" id="GO:0042030">
    <property type="term" value="F:ATPase inhibitor activity"/>
    <property type="evidence" value="ECO:0007669"/>
    <property type="project" value="InterPro"/>
</dbReference>
<evidence type="ECO:0000256" key="4">
    <source>
        <dbReference type="RuleBase" id="RU368087"/>
    </source>
</evidence>
<keyword evidence="5" id="KW-0175">Coiled coil</keyword>
<protein>
    <recommendedName>
        <fullName evidence="4">ATPase inhibitor, mitochondrial</fullName>
    </recommendedName>
</protein>
<sequence length="100" mass="11505">MLSSRTASSIRRGAQASSFARMAATPQFTRSMTYVYNEGAVAQSKEFSKKERAHEDQFVKQHEMEQLKRLRADIEKKRAELESLEKEHAEKLEQVSNGKE</sequence>
<evidence type="ECO:0000256" key="1">
    <source>
        <dbReference type="ARBA" id="ARBA00004173"/>
    </source>
</evidence>
<feature type="coiled-coil region" evidence="5">
    <location>
        <begin position="60"/>
        <end position="94"/>
    </location>
</feature>
<proteinExistence type="inferred from homology"/>
<dbReference type="OrthoDB" id="5532350at2759"/>
<evidence type="ECO:0000256" key="6">
    <source>
        <dbReference type="SAM" id="MobiDB-lite"/>
    </source>
</evidence>
<dbReference type="Pfam" id="PF04568">
    <property type="entry name" value="IATP"/>
    <property type="match status" value="1"/>
</dbReference>
<keyword evidence="3" id="KW-0496">Mitochondrion</keyword>
<comment type="function">
    <text evidence="4">Inhibits the enzyme activity of ATPase.</text>
</comment>
<dbReference type="GO" id="GO:0005739">
    <property type="term" value="C:mitochondrion"/>
    <property type="evidence" value="ECO:0007669"/>
    <property type="project" value="UniProtKB-SubCell"/>
</dbReference>
<dbReference type="EMBL" id="LNZH02000186">
    <property type="protein sequence ID" value="OCB87996.1"/>
    <property type="molecule type" value="Genomic_DNA"/>
</dbReference>
<evidence type="ECO:0000313" key="7">
    <source>
        <dbReference type="EMBL" id="OCB87996.1"/>
    </source>
</evidence>